<gene>
    <name evidence="3" type="ORF">COY98_03490</name>
</gene>
<feature type="domain" description="IPT/TIG" evidence="2">
    <location>
        <begin position="144"/>
        <end position="208"/>
    </location>
</feature>
<feature type="domain" description="Peptidoglycan binding-like" evidence="1">
    <location>
        <begin position="34"/>
        <end position="85"/>
    </location>
</feature>
<evidence type="ECO:0008006" key="5">
    <source>
        <dbReference type="Google" id="ProtNLM"/>
    </source>
</evidence>
<dbReference type="EMBL" id="PFKX01000046">
    <property type="protein sequence ID" value="PIY58221.1"/>
    <property type="molecule type" value="Genomic_DNA"/>
</dbReference>
<dbReference type="InterPro" id="IPR014756">
    <property type="entry name" value="Ig_E-set"/>
</dbReference>
<proteinExistence type="predicted"/>
<reference evidence="4" key="1">
    <citation type="submission" date="2017-09" db="EMBL/GenBank/DDBJ databases">
        <title>Depth-based differentiation of microbial function through sediment-hosted aquifers and enrichment of novel symbionts in the deep terrestrial subsurface.</title>
        <authorList>
            <person name="Probst A.J."/>
            <person name="Ladd B."/>
            <person name="Jarett J.K."/>
            <person name="Geller-Mcgrath D.E."/>
            <person name="Sieber C.M.K."/>
            <person name="Emerson J.B."/>
            <person name="Anantharaman K."/>
            <person name="Thomas B.C."/>
            <person name="Malmstrom R."/>
            <person name="Stieglmeier M."/>
            <person name="Klingl A."/>
            <person name="Woyke T."/>
            <person name="Ryan C.M."/>
            <person name="Banfield J.F."/>
        </authorList>
    </citation>
    <scope>NUCLEOTIDE SEQUENCE [LARGE SCALE GENOMIC DNA]</scope>
</reference>
<comment type="caution">
    <text evidence="3">The sequence shown here is derived from an EMBL/GenBank/DDBJ whole genome shotgun (WGS) entry which is preliminary data.</text>
</comment>
<name>A0A2M7Q471_9BACT</name>
<dbReference type="InterPro" id="IPR036365">
    <property type="entry name" value="PGBD-like_sf"/>
</dbReference>
<sequence>MKIKIIFYLFLLTIPNTIFAVAGDFTRSLSIGMRGEDVRELQKILNKDSETRVADVGAGSPGNETSYFGTATKRALIKFQEKHRAEVLAPIGLVAGTGFFGEKTRAKVVSILNTTGTSAVVVATPTLASFTATSQKGEVVVMFPSQYSGKPGTMITISGEGFTPTGNTIYFGDGHAVEKASSWNGQAITFKIPAIPKGNYSLFVKNARGDSNKDAFFVVTDGVTPEPKIENINPSRATRGATVTINGSGFVSYGNTLRTGINIVEKVTSTDGTSLSFVVPLDILSATTSFSSAKKTSFPVWVHIVNENGVSNGKSFELEI</sequence>
<organism evidence="3 4">
    <name type="scientific">Candidatus Yonathbacteria bacterium CG_4_10_14_0_8_um_filter_43_17</name>
    <dbReference type="NCBI Taxonomy" id="1975099"/>
    <lineage>
        <taxon>Bacteria</taxon>
        <taxon>Candidatus Yonathiibacteriota</taxon>
    </lineage>
</organism>
<dbReference type="InterPro" id="IPR002477">
    <property type="entry name" value="Peptidoglycan-bd-like"/>
</dbReference>
<accession>A0A2M7Q471</accession>
<evidence type="ECO:0000313" key="4">
    <source>
        <dbReference type="Proteomes" id="UP000230732"/>
    </source>
</evidence>
<dbReference type="SUPFAM" id="SSF47090">
    <property type="entry name" value="PGBD-like"/>
    <property type="match status" value="1"/>
</dbReference>
<dbReference type="InterPro" id="IPR013783">
    <property type="entry name" value="Ig-like_fold"/>
</dbReference>
<dbReference type="Gene3D" id="2.60.40.10">
    <property type="entry name" value="Immunoglobulins"/>
    <property type="match status" value="2"/>
</dbReference>
<dbReference type="Proteomes" id="UP000230732">
    <property type="component" value="Unassembled WGS sequence"/>
</dbReference>
<dbReference type="SUPFAM" id="SSF81296">
    <property type="entry name" value="E set domains"/>
    <property type="match status" value="2"/>
</dbReference>
<evidence type="ECO:0000259" key="2">
    <source>
        <dbReference type="Pfam" id="PF01833"/>
    </source>
</evidence>
<dbReference type="Pfam" id="PF01471">
    <property type="entry name" value="PG_binding_1"/>
    <property type="match status" value="1"/>
</dbReference>
<evidence type="ECO:0000259" key="1">
    <source>
        <dbReference type="Pfam" id="PF01471"/>
    </source>
</evidence>
<dbReference type="InterPro" id="IPR036366">
    <property type="entry name" value="PGBDSf"/>
</dbReference>
<dbReference type="InterPro" id="IPR002909">
    <property type="entry name" value="IPT_dom"/>
</dbReference>
<dbReference type="Pfam" id="PF01833">
    <property type="entry name" value="TIG"/>
    <property type="match status" value="1"/>
</dbReference>
<dbReference type="AlphaFoldDB" id="A0A2M7Q471"/>
<protein>
    <recommendedName>
        <fullName evidence="5">IPT/TIG domain-containing protein</fullName>
    </recommendedName>
</protein>
<evidence type="ECO:0000313" key="3">
    <source>
        <dbReference type="EMBL" id="PIY58221.1"/>
    </source>
</evidence>
<dbReference type="Gene3D" id="1.10.101.10">
    <property type="entry name" value="PGBD-like superfamily/PGBD"/>
    <property type="match status" value="1"/>
</dbReference>